<reference evidence="2" key="2">
    <citation type="submission" date="2020-05" db="EMBL/GenBank/DDBJ databases">
        <authorList>
            <person name="Kim H.-S."/>
            <person name="Proctor R.H."/>
            <person name="Brown D.W."/>
        </authorList>
    </citation>
    <scope>NUCLEOTIDE SEQUENCE</scope>
    <source>
        <strain evidence="2">NRRL 20472</strain>
    </source>
</reference>
<protein>
    <submittedName>
        <fullName evidence="2">Uncharacterized protein</fullName>
    </submittedName>
</protein>
<feature type="compositionally biased region" description="Polar residues" evidence="1">
    <location>
        <begin position="142"/>
        <end position="153"/>
    </location>
</feature>
<dbReference type="Proteomes" id="UP000622797">
    <property type="component" value="Unassembled WGS sequence"/>
</dbReference>
<dbReference type="OrthoDB" id="5187726at2759"/>
<gene>
    <name evidence="2" type="ORF">FSARC_9921</name>
</gene>
<organism evidence="2 3">
    <name type="scientific">Fusarium sarcochroum</name>
    <dbReference type="NCBI Taxonomy" id="1208366"/>
    <lineage>
        <taxon>Eukaryota</taxon>
        <taxon>Fungi</taxon>
        <taxon>Dikarya</taxon>
        <taxon>Ascomycota</taxon>
        <taxon>Pezizomycotina</taxon>
        <taxon>Sordariomycetes</taxon>
        <taxon>Hypocreomycetidae</taxon>
        <taxon>Hypocreales</taxon>
        <taxon>Nectriaceae</taxon>
        <taxon>Fusarium</taxon>
        <taxon>Fusarium lateritium species complex</taxon>
    </lineage>
</organism>
<name>A0A8H4X5Q4_9HYPO</name>
<reference evidence="2" key="1">
    <citation type="journal article" date="2020" name="BMC Genomics">
        <title>Correction to: Identification and distribution of gene clusters required for synthesis of sphingolipid metabolism inhibitors in diverse species of the filamentous fungus Fusarium.</title>
        <authorList>
            <person name="Kim H.S."/>
            <person name="Lohmar J.M."/>
            <person name="Busman M."/>
            <person name="Brown D.W."/>
            <person name="Naumann T.A."/>
            <person name="Divon H.H."/>
            <person name="Lysoe E."/>
            <person name="Uhlig S."/>
            <person name="Proctor R.H."/>
        </authorList>
    </citation>
    <scope>NUCLEOTIDE SEQUENCE</scope>
    <source>
        <strain evidence="2">NRRL 20472</strain>
    </source>
</reference>
<accession>A0A8H4X5Q4</accession>
<dbReference type="EMBL" id="JABEXW010000583">
    <property type="protein sequence ID" value="KAF4961966.1"/>
    <property type="molecule type" value="Genomic_DNA"/>
</dbReference>
<evidence type="ECO:0000313" key="3">
    <source>
        <dbReference type="Proteomes" id="UP000622797"/>
    </source>
</evidence>
<dbReference type="AlphaFoldDB" id="A0A8H4X5Q4"/>
<proteinExistence type="predicted"/>
<feature type="region of interest" description="Disordered" evidence="1">
    <location>
        <begin position="126"/>
        <end position="157"/>
    </location>
</feature>
<evidence type="ECO:0000313" key="2">
    <source>
        <dbReference type="EMBL" id="KAF4961966.1"/>
    </source>
</evidence>
<sequence>MIPDQDHTSMDWTYCTSRAYSDTPGNGARLSTPSVIWSAIDESLGQSSHGPHRDAHKERQAGLIIDPARVRLIPKETDEYMWAYTPSDSHLFSRNMGEQSVSSYKELKQKVGKTFFAVARSRFRDALQPQPTPNPTKKDNGVTISSPLSSRIDSQAPDPVIAPDMNSVLLLKEKLVLETTCKEQLQLELANIQSEHEILAQRFKTQAEKTRVHDEFLYRCLHTMSEMTKLAEETKDEYLRSVDVGVFPL</sequence>
<evidence type="ECO:0000256" key="1">
    <source>
        <dbReference type="SAM" id="MobiDB-lite"/>
    </source>
</evidence>
<comment type="caution">
    <text evidence="2">The sequence shown here is derived from an EMBL/GenBank/DDBJ whole genome shotgun (WGS) entry which is preliminary data.</text>
</comment>
<keyword evidence="3" id="KW-1185">Reference proteome</keyword>